<feature type="domain" description="VOC" evidence="1">
    <location>
        <begin position="4"/>
        <end position="119"/>
    </location>
</feature>
<dbReference type="CDD" id="cd06587">
    <property type="entry name" value="VOC"/>
    <property type="match status" value="1"/>
</dbReference>
<name>A0A1G6LX00_9PSEU</name>
<keyword evidence="3" id="KW-1185">Reference proteome</keyword>
<evidence type="ECO:0000313" key="3">
    <source>
        <dbReference type="Proteomes" id="UP000199501"/>
    </source>
</evidence>
<dbReference type="PANTHER" id="PTHR35908:SF1">
    <property type="entry name" value="CONSERVED PROTEIN"/>
    <property type="match status" value="1"/>
</dbReference>
<dbReference type="AlphaFoldDB" id="A0A1G6LX00"/>
<dbReference type="STRING" id="1271860.SAMN05216174_102278"/>
<dbReference type="SUPFAM" id="SSF54593">
    <property type="entry name" value="Glyoxalase/Bleomycin resistance protein/Dihydroxybiphenyl dioxygenase"/>
    <property type="match status" value="2"/>
</dbReference>
<proteinExistence type="predicted"/>
<dbReference type="InterPro" id="IPR041581">
    <property type="entry name" value="Glyoxalase_6"/>
</dbReference>
<reference evidence="3" key="1">
    <citation type="submission" date="2016-10" db="EMBL/GenBank/DDBJ databases">
        <authorList>
            <person name="Varghese N."/>
            <person name="Submissions S."/>
        </authorList>
    </citation>
    <scope>NUCLEOTIDE SEQUENCE [LARGE SCALE GENOMIC DNA]</scope>
    <source>
        <strain evidence="3">IBRC-M 10403</strain>
    </source>
</reference>
<dbReference type="Pfam" id="PF18029">
    <property type="entry name" value="Glyoxalase_6"/>
    <property type="match status" value="2"/>
</dbReference>
<sequence>MPTRMVSVVIDALDPPALARFWADLLGWRVSFADAEEVDVAAPAEDGWAMDLVFVPVPEPKTVKNRLHLDLSSTSPADQDALVNRARTLGATPVDIGQGDVPWTVLADPEGNEFCVLEPRPEYADTGSIAAIVVAAHDPAALATFWAAATDWLIVRDDLSLASLRSMDGHGPWLEFLRLDDEKTVKNRVYLDIATHLGEDQAAEVARLRALGAVPRDIGQGDVPWVVLADPEGNEFCVLTSR</sequence>
<evidence type="ECO:0000259" key="1">
    <source>
        <dbReference type="PROSITE" id="PS51819"/>
    </source>
</evidence>
<dbReference type="Gene3D" id="3.10.180.10">
    <property type="entry name" value="2,3-Dihydroxybiphenyl 1,2-Dioxygenase, domain 1"/>
    <property type="match status" value="2"/>
</dbReference>
<dbReference type="RefSeq" id="WP_091449044.1">
    <property type="nucleotide sequence ID" value="NZ_FMZZ01000002.1"/>
</dbReference>
<gene>
    <name evidence="2" type="ORF">SAMN05216174_102278</name>
</gene>
<organism evidence="2 3">
    <name type="scientific">Actinokineospora iranica</name>
    <dbReference type="NCBI Taxonomy" id="1271860"/>
    <lineage>
        <taxon>Bacteria</taxon>
        <taxon>Bacillati</taxon>
        <taxon>Actinomycetota</taxon>
        <taxon>Actinomycetes</taxon>
        <taxon>Pseudonocardiales</taxon>
        <taxon>Pseudonocardiaceae</taxon>
        <taxon>Actinokineospora</taxon>
    </lineage>
</organism>
<protein>
    <recommendedName>
        <fullName evidence="1">VOC domain-containing protein</fullName>
    </recommendedName>
</protein>
<dbReference type="OrthoDB" id="3212826at2"/>
<evidence type="ECO:0000313" key="2">
    <source>
        <dbReference type="EMBL" id="SDC47739.1"/>
    </source>
</evidence>
<dbReference type="PANTHER" id="PTHR35908">
    <property type="entry name" value="HYPOTHETICAL FUSION PROTEIN"/>
    <property type="match status" value="1"/>
</dbReference>
<dbReference type="InterPro" id="IPR037523">
    <property type="entry name" value="VOC_core"/>
</dbReference>
<dbReference type="EMBL" id="FMZZ01000002">
    <property type="protein sequence ID" value="SDC47739.1"/>
    <property type="molecule type" value="Genomic_DNA"/>
</dbReference>
<accession>A0A1G6LX00</accession>
<dbReference type="InterPro" id="IPR029068">
    <property type="entry name" value="Glyas_Bleomycin-R_OHBP_Dase"/>
</dbReference>
<dbReference type="PROSITE" id="PS51819">
    <property type="entry name" value="VOC"/>
    <property type="match status" value="1"/>
</dbReference>
<dbReference type="Proteomes" id="UP000199501">
    <property type="component" value="Unassembled WGS sequence"/>
</dbReference>